<name>A0ABV3PJG9_9HYPH</name>
<evidence type="ECO:0000313" key="2">
    <source>
        <dbReference type="Proteomes" id="UP001555786"/>
    </source>
</evidence>
<evidence type="ECO:0000313" key="1">
    <source>
        <dbReference type="EMBL" id="MEW9305479.1"/>
    </source>
</evidence>
<accession>A0ABV3PJG9</accession>
<sequence>MPSDDYAPPGCVPLRTKLDELTRLRMNAADISMIEAAKTAVAAFHKAASKGKGMKAYVALNKALAVAEPAHRRAEELTRGVVRRLRDDLVIGTQVALVVCADGKVVMPPKSWWAAADGAKAFETGNHPLGPIVLVDDAVRARAFLDAIDGAHGLAAIDDHRAKTTSPIGASEVSQSTLPHDAAAPHFKRLGEKKGPRGPAPLNLMAEDSLYDYRRAGGKFETQSQAVRWLRKWFSDKNLQLPDSDRTLKRIVRRTDSRLDAT</sequence>
<protein>
    <submittedName>
        <fullName evidence="1">Uncharacterized protein</fullName>
    </submittedName>
</protein>
<gene>
    <name evidence="1" type="ORF">ABXS05_08030</name>
</gene>
<comment type="caution">
    <text evidence="1">The sequence shown here is derived from an EMBL/GenBank/DDBJ whole genome shotgun (WGS) entry which is preliminary data.</text>
</comment>
<dbReference type="Proteomes" id="UP001555786">
    <property type="component" value="Unassembled WGS sequence"/>
</dbReference>
<dbReference type="RefSeq" id="WP_367623523.1">
    <property type="nucleotide sequence ID" value="NZ_JBFNQD010000002.1"/>
</dbReference>
<proteinExistence type="predicted"/>
<dbReference type="EMBL" id="JBFNQD010000002">
    <property type="protein sequence ID" value="MEW9305479.1"/>
    <property type="molecule type" value="Genomic_DNA"/>
</dbReference>
<keyword evidence="2" id="KW-1185">Reference proteome</keyword>
<reference evidence="1 2" key="1">
    <citation type="submission" date="2024-07" db="EMBL/GenBank/DDBJ databases">
        <title>Description of Labrys sedimenti sp. nov., isolated from a diclofenac-degrading enrichment culture.</title>
        <authorList>
            <person name="Tancsics A."/>
            <person name="Csepanyi A."/>
        </authorList>
    </citation>
    <scope>NUCLEOTIDE SEQUENCE [LARGE SCALE GENOMIC DNA]</scope>
    <source>
        <strain evidence="1 2">LMG 23578</strain>
    </source>
</reference>
<organism evidence="1 2">
    <name type="scientific">Labrys neptuniae</name>
    <dbReference type="NCBI Taxonomy" id="376174"/>
    <lineage>
        <taxon>Bacteria</taxon>
        <taxon>Pseudomonadati</taxon>
        <taxon>Pseudomonadota</taxon>
        <taxon>Alphaproteobacteria</taxon>
        <taxon>Hyphomicrobiales</taxon>
        <taxon>Xanthobacteraceae</taxon>
        <taxon>Labrys</taxon>
    </lineage>
</organism>